<keyword evidence="3" id="KW-1185">Reference proteome</keyword>
<accession>A0A178ZPD0</accession>
<protein>
    <submittedName>
        <fullName evidence="2">Uncharacterized protein</fullName>
    </submittedName>
</protein>
<dbReference type="STRING" id="1367422.A0A178ZPD0"/>
<dbReference type="EMBL" id="LVYI01000003">
    <property type="protein sequence ID" value="OAP61236.1"/>
    <property type="molecule type" value="Genomic_DNA"/>
</dbReference>
<dbReference type="GeneID" id="30007607"/>
<comment type="caution">
    <text evidence="2">The sequence shown here is derived from an EMBL/GenBank/DDBJ whole genome shotgun (WGS) entry which is preliminary data.</text>
</comment>
<feature type="region of interest" description="Disordered" evidence="1">
    <location>
        <begin position="257"/>
        <end position="298"/>
    </location>
</feature>
<feature type="compositionally biased region" description="Polar residues" evidence="1">
    <location>
        <begin position="140"/>
        <end position="151"/>
    </location>
</feature>
<proteinExistence type="predicted"/>
<feature type="region of interest" description="Disordered" evidence="1">
    <location>
        <begin position="140"/>
        <end position="165"/>
    </location>
</feature>
<feature type="compositionally biased region" description="Basic and acidic residues" evidence="1">
    <location>
        <begin position="260"/>
        <end position="269"/>
    </location>
</feature>
<name>A0A178ZPD0_9EURO</name>
<feature type="compositionally biased region" description="Polar residues" evidence="1">
    <location>
        <begin position="275"/>
        <end position="286"/>
    </location>
</feature>
<dbReference type="AlphaFoldDB" id="A0A178ZPD0"/>
<dbReference type="OrthoDB" id="3026777at2759"/>
<organism evidence="2 3">
    <name type="scientific">Fonsecaea erecta</name>
    <dbReference type="NCBI Taxonomy" id="1367422"/>
    <lineage>
        <taxon>Eukaryota</taxon>
        <taxon>Fungi</taxon>
        <taxon>Dikarya</taxon>
        <taxon>Ascomycota</taxon>
        <taxon>Pezizomycotina</taxon>
        <taxon>Eurotiomycetes</taxon>
        <taxon>Chaetothyriomycetidae</taxon>
        <taxon>Chaetothyriales</taxon>
        <taxon>Herpotrichiellaceae</taxon>
        <taxon>Fonsecaea</taxon>
    </lineage>
</organism>
<dbReference type="Proteomes" id="UP000078343">
    <property type="component" value="Unassembled WGS sequence"/>
</dbReference>
<gene>
    <name evidence="2" type="ORF">AYL99_03437</name>
</gene>
<sequence>MNPQVPPAAQASIVPSKNALRALRRLALSSPVLVASTLGGVCGIATLNYEVNRRVRLAEQALESKKIIRALSHGRGANQLNAMIGAAERGEDFTLSTRSTKRKRKASTRDFSAVALQEHSELTHDMASEKAELPYVPFQQFNPQSGGSSRSPHAAATAETHPSGAHGMAVDKILKASRVPHRLSSYRTTTHPKQQHKLEVERASDLLQNWFSPIPEGPGGKDSDYAKSKGLTPFKGQRRASDIYMRRIALIDTLSPTEEVPTRETHSLDHPPLTENDSNGKASSINPPLDQGLPDHENHRIEGTRRGAFHFRGDRGAAYLAAYLDDEGIDQVLRDLLDQIPQLPWDPVAVESLLPSAPKDFVDHARTVLNPKILFSLHRFIQPENRKMRRHYQYRRWLAVMRHYTTRPSTVNWMTAEAVFYEHRSLFKPKGLNILPVFDLVQHLLATDSTYSRVQNILFPHSLQDYADPAEAFEISVKYLTFFCEGQRHTIAECVEETRKIISIARRQGLIPSQDIAVPVVKALIRSRDFEDAEIVLDQLGVMFGDVDSLDILSKYTFLNACEGNWAVVESTLDKIHGVNKSRTRPMEFARLFQRLLIQHTAQNPSVQSFGFTVHAIRYAGLIPTGLISRTLICACIRDRRYDLIVQWARLVKEAFPRVSLGFDLLQGGWILADTLMEIGASCEEIAKVCLTIAHGCRKSPFSPSFREFTVDLVKADLGRRLCAASAQSRDDICTMTLEQLLTRAFDLRDSSTVSRAYDVYVEGSKSDIATQMSAIVDLAKTFRGDTKLLFLGNKGQAEIVSKRRRHGGSSQMLRGMNVFKRIYPEIFEQGQPNGAGSLIAALVEYYDGREQRGLPVDHAVLRDLITHVGPQHPSEIIEFVEAIYASGYVQDPKGTPFDADLFRKWLYLVSMYGSITSAKAVLRAVVESSHQLEWTTHLRVLCEFVAQVESFPDGSFWDERQFPRKPDDEELSSLYEEIKKLWVAECKQRKETFKFPEWKGWEMEMSSR</sequence>
<evidence type="ECO:0000313" key="2">
    <source>
        <dbReference type="EMBL" id="OAP61236.1"/>
    </source>
</evidence>
<dbReference type="RefSeq" id="XP_018694603.1">
    <property type="nucleotide sequence ID" value="XM_018834953.1"/>
</dbReference>
<reference evidence="2 3" key="1">
    <citation type="submission" date="2016-04" db="EMBL/GenBank/DDBJ databases">
        <title>Draft genome of Fonsecaea erecta CBS 125763.</title>
        <authorList>
            <person name="Weiss V.A."/>
            <person name="Vicente V.A."/>
            <person name="Raittz R.T."/>
            <person name="Moreno L.F."/>
            <person name="De Souza E.M."/>
            <person name="Pedrosa F.O."/>
            <person name="Steffens M.B."/>
            <person name="Faoro H."/>
            <person name="Tadra-Sfeir M.Z."/>
            <person name="Najafzadeh M.J."/>
            <person name="Felipe M.S."/>
            <person name="Teixeira M."/>
            <person name="Sun J."/>
            <person name="Xi L."/>
            <person name="Gomes R."/>
            <person name="De Azevedo C.M."/>
            <person name="Salgado C.G."/>
            <person name="Da Silva M.B."/>
            <person name="Nascimento M.F."/>
            <person name="Queiroz-Telles F."/>
            <person name="Attili D.S."/>
            <person name="Gorbushina A."/>
        </authorList>
    </citation>
    <scope>NUCLEOTIDE SEQUENCE [LARGE SCALE GENOMIC DNA]</scope>
    <source>
        <strain evidence="2 3">CBS 125763</strain>
    </source>
</reference>
<evidence type="ECO:0000313" key="3">
    <source>
        <dbReference type="Proteomes" id="UP000078343"/>
    </source>
</evidence>
<evidence type="ECO:0000256" key="1">
    <source>
        <dbReference type="SAM" id="MobiDB-lite"/>
    </source>
</evidence>